<dbReference type="STRING" id="1008305.A4H02_06290"/>
<gene>
    <name evidence="6" type="ORF">A4H02_06290</name>
</gene>
<dbReference type="GO" id="GO:0042956">
    <property type="term" value="P:maltodextrin transmembrane transport"/>
    <property type="evidence" value="ECO:0007669"/>
    <property type="project" value="TreeGrafter"/>
</dbReference>
<evidence type="ECO:0000313" key="6">
    <source>
        <dbReference type="EMBL" id="ODN30290.1"/>
    </source>
</evidence>
<keyword evidence="7" id="KW-1185">Reference proteome</keyword>
<dbReference type="Gene3D" id="3.40.190.10">
    <property type="entry name" value="Periplasmic binding protein-like II"/>
    <property type="match status" value="2"/>
</dbReference>
<protein>
    <submittedName>
        <fullName evidence="6">Sugar ABC transporter substrate-binding protein</fullName>
    </submittedName>
</protein>
<dbReference type="Proteomes" id="UP000094570">
    <property type="component" value="Unassembled WGS sequence"/>
</dbReference>
<dbReference type="InterPro" id="IPR006060">
    <property type="entry name" value="Maltose/Cyclodextrin-bd"/>
</dbReference>
<evidence type="ECO:0000256" key="4">
    <source>
        <dbReference type="ARBA" id="ARBA00022729"/>
    </source>
</evidence>
<dbReference type="OrthoDB" id="9766758at2"/>
<reference evidence="7" key="1">
    <citation type="submission" date="2016-04" db="EMBL/GenBank/DDBJ databases">
        <title>The genome sequence project of a novel Fervidobacterium isolate from a hot spring in Thailand.</title>
        <authorList>
            <person name="Gonzalez J.M."/>
            <person name="Cuecas A."/>
            <person name="Kanoksilapatham W."/>
        </authorList>
    </citation>
    <scope>NUCLEOTIDE SEQUENCE [LARGE SCALE GENOMIC DNA]</scope>
    <source>
        <strain evidence="7">FC2004</strain>
    </source>
</reference>
<dbReference type="GO" id="GO:0015144">
    <property type="term" value="F:carbohydrate transmembrane transporter activity"/>
    <property type="evidence" value="ECO:0007669"/>
    <property type="project" value="InterPro"/>
</dbReference>
<feature type="signal peptide" evidence="5">
    <location>
        <begin position="1"/>
        <end position="19"/>
    </location>
</feature>
<proteinExistence type="inferred from homology"/>
<dbReference type="RefSeq" id="WP_069293314.1">
    <property type="nucleotide sequence ID" value="NZ_CP140110.1"/>
</dbReference>
<evidence type="ECO:0000256" key="3">
    <source>
        <dbReference type="ARBA" id="ARBA00022597"/>
    </source>
</evidence>
<evidence type="ECO:0000313" key="7">
    <source>
        <dbReference type="Proteomes" id="UP000094570"/>
    </source>
</evidence>
<comment type="caution">
    <text evidence="6">The sequence shown here is derived from an EMBL/GenBank/DDBJ whole genome shotgun (WGS) entry which is preliminary data.</text>
</comment>
<feature type="chain" id="PRO_5009128022" evidence="5">
    <location>
        <begin position="20"/>
        <end position="396"/>
    </location>
</feature>
<dbReference type="PANTHER" id="PTHR30061:SF50">
    <property type="entry name" value="MALTOSE_MALTODEXTRIN-BINDING PERIPLASMIC PROTEIN"/>
    <property type="match status" value="1"/>
</dbReference>
<dbReference type="GO" id="GO:0055052">
    <property type="term" value="C:ATP-binding cassette (ABC) transporter complex, substrate-binding subunit-containing"/>
    <property type="evidence" value="ECO:0007669"/>
    <property type="project" value="TreeGrafter"/>
</dbReference>
<keyword evidence="4 5" id="KW-0732">Signal</keyword>
<dbReference type="GO" id="GO:0015768">
    <property type="term" value="P:maltose transport"/>
    <property type="evidence" value="ECO:0007669"/>
    <property type="project" value="TreeGrafter"/>
</dbReference>
<dbReference type="InterPro" id="IPR006059">
    <property type="entry name" value="SBP"/>
</dbReference>
<dbReference type="GO" id="GO:1901982">
    <property type="term" value="F:maltose binding"/>
    <property type="evidence" value="ECO:0007669"/>
    <property type="project" value="TreeGrafter"/>
</dbReference>
<evidence type="ECO:0000256" key="1">
    <source>
        <dbReference type="ARBA" id="ARBA00008520"/>
    </source>
</evidence>
<dbReference type="PANTHER" id="PTHR30061">
    <property type="entry name" value="MALTOSE-BINDING PERIPLASMIC PROTEIN"/>
    <property type="match status" value="1"/>
</dbReference>
<keyword evidence="3" id="KW-0762">Sugar transport</keyword>
<dbReference type="EMBL" id="LWAF01000008">
    <property type="protein sequence ID" value="ODN30290.1"/>
    <property type="molecule type" value="Genomic_DNA"/>
</dbReference>
<dbReference type="AlphaFoldDB" id="A0A1E3G2D5"/>
<sequence>MRKFLTVLLAALFVFLAFAQAKKITIWTSEAQVPILKKLADQYKAKYGIQVDVIQVNFSDIKPKFLTAAPAGEGPDIIVGAHDWVGELVANGLLEPIQNLPEKDKYFPTPLEGFTYGGKLYGIPYAFDGPALVYNKDYVKTPPKTFDELIALAKKIEKDYGGEVRGFIYDYKNFYFSSFAFFGMGGYVFGRDKTGKLNVKDIGLANQGAIDALKLLKRLVDEKILTPGDNYNTMDGLFKDGLAAMIINGPWAVPGWKQAGINFDVAPIPDLPGGKKPRPFFGAQGFMVNAKSKNKLFALDFLTKFIATKEIMFQIWQADPRCPSRIDVNEEVMKRDPITKKFADFLGTYGLPMPNVPEMAAVWGAMGDALAKALDQGVAPEKALADAVAQIRAQIK</sequence>
<evidence type="ECO:0000256" key="2">
    <source>
        <dbReference type="ARBA" id="ARBA00022448"/>
    </source>
</evidence>
<dbReference type="PRINTS" id="PR00181">
    <property type="entry name" value="MALTOSEBP"/>
</dbReference>
<dbReference type="SUPFAM" id="SSF53850">
    <property type="entry name" value="Periplasmic binding protein-like II"/>
    <property type="match status" value="1"/>
</dbReference>
<keyword evidence="2" id="KW-0813">Transport</keyword>
<comment type="similarity">
    <text evidence="1">Belongs to the bacterial solute-binding protein 1 family.</text>
</comment>
<dbReference type="CDD" id="cd13586">
    <property type="entry name" value="PBP2_Maltose_binding_like"/>
    <property type="match status" value="1"/>
</dbReference>
<organism evidence="6 7">
    <name type="scientific">Fervidobacterium thailandense</name>
    <dbReference type="NCBI Taxonomy" id="1008305"/>
    <lineage>
        <taxon>Bacteria</taxon>
        <taxon>Thermotogati</taxon>
        <taxon>Thermotogota</taxon>
        <taxon>Thermotogae</taxon>
        <taxon>Thermotogales</taxon>
        <taxon>Fervidobacteriaceae</taxon>
        <taxon>Fervidobacterium</taxon>
    </lineage>
</organism>
<dbReference type="Pfam" id="PF13416">
    <property type="entry name" value="SBP_bac_8"/>
    <property type="match status" value="1"/>
</dbReference>
<evidence type="ECO:0000256" key="5">
    <source>
        <dbReference type="SAM" id="SignalP"/>
    </source>
</evidence>
<name>A0A1E3G2D5_9BACT</name>
<accession>A0A1E3G2D5</accession>